<feature type="compositionally biased region" description="Basic and acidic residues" evidence="7">
    <location>
        <begin position="210"/>
        <end position="225"/>
    </location>
</feature>
<evidence type="ECO:0000259" key="8">
    <source>
        <dbReference type="PROSITE" id="PS50871"/>
    </source>
</evidence>
<proteinExistence type="predicted"/>
<dbReference type="Pfam" id="PF00386">
    <property type="entry name" value="C1q"/>
    <property type="match status" value="1"/>
</dbReference>
<name>A0A9R0A9S6_CYPCA</name>
<evidence type="ECO:0000256" key="3">
    <source>
        <dbReference type="ARBA" id="ARBA00022530"/>
    </source>
</evidence>
<dbReference type="SMART" id="SM00110">
    <property type="entry name" value="C1Q"/>
    <property type="match status" value="1"/>
</dbReference>
<gene>
    <name evidence="10" type="primary">mmrn2b</name>
</gene>
<feature type="compositionally biased region" description="Polar residues" evidence="7">
    <location>
        <begin position="755"/>
        <end position="775"/>
    </location>
</feature>
<evidence type="ECO:0000256" key="1">
    <source>
        <dbReference type="ARBA" id="ARBA00004498"/>
    </source>
</evidence>
<accession>A0A9R0A9S6</accession>
<feature type="domain" description="EMI" evidence="9">
    <location>
        <begin position="133"/>
        <end position="209"/>
    </location>
</feature>
<feature type="domain" description="C1q" evidence="8">
    <location>
        <begin position="905"/>
        <end position="1038"/>
    </location>
</feature>
<dbReference type="InterPro" id="IPR050392">
    <property type="entry name" value="Collagen/C1q_domain"/>
</dbReference>
<dbReference type="Proteomes" id="UP001155660">
    <property type="component" value="Chromosome B12"/>
</dbReference>
<keyword evidence="2" id="KW-0964">Secreted</keyword>
<feature type="region of interest" description="Disordered" evidence="7">
    <location>
        <begin position="754"/>
        <end position="778"/>
    </location>
</feature>
<dbReference type="Pfam" id="PF07546">
    <property type="entry name" value="EMI"/>
    <property type="match status" value="1"/>
</dbReference>
<keyword evidence="4" id="KW-0732">Signal</keyword>
<dbReference type="PANTHER" id="PTHR15427">
    <property type="entry name" value="EMILIN ELASTIN MICROFIBRIL INTERFACE-LOCATED PROTEIN ELASTIN MICROFIBRIL INTERFACER"/>
    <property type="match status" value="1"/>
</dbReference>
<dbReference type="PROSITE" id="PS51041">
    <property type="entry name" value="EMI"/>
    <property type="match status" value="1"/>
</dbReference>
<dbReference type="RefSeq" id="XP_042590784.1">
    <property type="nucleotide sequence ID" value="XM_042734850.1"/>
</dbReference>
<dbReference type="CTD" id="566255"/>
<keyword evidence="3" id="KW-0272">Extracellular matrix</keyword>
<feature type="coiled-coil region" evidence="6">
    <location>
        <begin position="380"/>
        <end position="407"/>
    </location>
</feature>
<evidence type="ECO:0000256" key="4">
    <source>
        <dbReference type="ARBA" id="ARBA00022729"/>
    </source>
</evidence>
<evidence type="ECO:0000313" key="10">
    <source>
        <dbReference type="RefSeq" id="XP_042590784.1"/>
    </source>
</evidence>
<feature type="coiled-coil region" evidence="6">
    <location>
        <begin position="532"/>
        <end position="594"/>
    </location>
</feature>
<comment type="subcellular location">
    <subcellularLocation>
        <location evidence="1">Secreted</location>
        <location evidence="1">Extracellular space</location>
        <location evidence="1">Extracellular matrix</location>
    </subcellularLocation>
</comment>
<dbReference type="OrthoDB" id="8963519at2759"/>
<dbReference type="KEGG" id="ccar:109100167"/>
<feature type="coiled-coil region" evidence="6">
    <location>
        <begin position="303"/>
        <end position="337"/>
    </location>
</feature>
<organism evidence="10">
    <name type="scientific">Cyprinus carpio</name>
    <name type="common">Common carp</name>
    <dbReference type="NCBI Taxonomy" id="7962"/>
    <lineage>
        <taxon>Eukaryota</taxon>
        <taxon>Metazoa</taxon>
        <taxon>Chordata</taxon>
        <taxon>Craniata</taxon>
        <taxon>Vertebrata</taxon>
        <taxon>Euteleostomi</taxon>
        <taxon>Actinopterygii</taxon>
        <taxon>Neopterygii</taxon>
        <taxon>Teleostei</taxon>
        <taxon>Ostariophysi</taxon>
        <taxon>Cypriniformes</taxon>
        <taxon>Cyprinidae</taxon>
        <taxon>Cyprininae</taxon>
        <taxon>Cyprinus</taxon>
    </lineage>
</organism>
<evidence type="ECO:0000256" key="5">
    <source>
        <dbReference type="ARBA" id="ARBA00023157"/>
    </source>
</evidence>
<dbReference type="InterPro" id="IPR011489">
    <property type="entry name" value="EMI_domain"/>
</dbReference>
<dbReference type="SMR" id="A0A9R0A9S6"/>
<feature type="region of interest" description="Disordered" evidence="7">
    <location>
        <begin position="875"/>
        <end position="896"/>
    </location>
</feature>
<evidence type="ECO:0000259" key="9">
    <source>
        <dbReference type="PROSITE" id="PS51041"/>
    </source>
</evidence>
<evidence type="ECO:0000256" key="2">
    <source>
        <dbReference type="ARBA" id="ARBA00022525"/>
    </source>
</evidence>
<feature type="region of interest" description="Disordered" evidence="7">
    <location>
        <begin position="210"/>
        <end position="238"/>
    </location>
</feature>
<sequence length="1041" mass="116972">MHKGLKEREREREKERGVGSFQDCLRLLLKLPSRGKLSVPLASKMAQTLPLLLLAVLNSLSCHSEVRVRDPDVEEEETAGTGGRAQRISGTFGTAHLPLPHEHHGIPKPSEGKPQNSASPSRGWGDVHPFAQRGNWCAYVNHRMVTTAVLCATETQTVKSVNPCSDGAPDCQIIMYRQSARPVYKQKQIALSSIHWMCCPGYGGHNCLEKDRPPEDETHASKSDINDNGSSGGKMGTDQLEDAKWVDKPIQEAPIHGYSPNQSTVGTREGIPTSQPLPFLDSSILLSMHQLMSTMMSQLQPVLESFNQTLTHLSSEVEALSQDLQQLRMEQEEHMSMTRGEDHSRPIEQRIEYSHLQISQMKTQLDAQKDQFERAFQVQQELLKHNLTKLKEEMDDQISQSQDAQVNLQSLTELVEEVRLGQKKLEGALQRERAEFVNPSGGKPTQESGVWEAITRLDEKAQSNSVKLSSLSETSKESNEAVWALQRDLLDLEQSLEKVKQRTEVHFAETGLEVEATRVRVLNSVGELTTNLSAHEGQLREIELDLDNIYQQLQKNDSAAAEQACSCKSIGSSLARLELELANVTQLAKQNQLALEETDLERNQVTEMEDLHHGLLSIKESLAFEQGRSRSLQDSMSQLQASLLDSQKEIQGLRQRDKDKSNEIQGLSATFSSLLNDAIRHSDVLEVLLGEEVLEFTRWSHNQKKELSIPDLLQKMDVMQQKIETHDKILVSLRRKHPDRDEMNSDDPVAYLEGTGTNNQVRGSETYQSSLPDTSTGEEDVDYSVSDFWSLGKEVEQLAGRVAMLEERCGNCTVPPGGSVVELQADIASLRQNLEDHLRMFQKLFSNTEELINSTRNLNLDEVWRLVRKKEGKRRRGSLKQEDQIRKEEKTSSERSKRYSEREHAWLLNSPVMFITTLDYRRGPKGELTSKNVAVNYGGTFNLTSGVFQAPETGFYLFLVTLDFERGLSLAVLKRSGVPVASLRQEQGEKMGPVSRASLLELRQGETVTLELMHGSLRKAQPGDNTLSGLLLFITEHKDML</sequence>
<protein>
    <submittedName>
        <fullName evidence="10">Multimerin-2</fullName>
    </submittedName>
</protein>
<dbReference type="PANTHER" id="PTHR15427:SF40">
    <property type="entry name" value="MULTIMERIN-2 PRECURSOR"/>
    <property type="match status" value="1"/>
</dbReference>
<evidence type="ECO:0000256" key="7">
    <source>
        <dbReference type="SAM" id="MobiDB-lite"/>
    </source>
</evidence>
<dbReference type="InterPro" id="IPR001073">
    <property type="entry name" value="C1q_dom"/>
</dbReference>
<reference evidence="10" key="1">
    <citation type="submission" date="2025-08" db="UniProtKB">
        <authorList>
            <consortium name="RefSeq"/>
        </authorList>
    </citation>
    <scope>IDENTIFICATION</scope>
    <source>
        <tissue evidence="10">Muscle</tissue>
    </source>
</reference>
<keyword evidence="5" id="KW-1015">Disulfide bond</keyword>
<dbReference type="AlphaFoldDB" id="A0A9R0A9S6"/>
<dbReference type="PROSITE" id="PS50871">
    <property type="entry name" value="C1Q"/>
    <property type="match status" value="1"/>
</dbReference>
<evidence type="ECO:0000256" key="6">
    <source>
        <dbReference type="SAM" id="Coils"/>
    </source>
</evidence>
<dbReference type="GeneID" id="109100167"/>
<keyword evidence="6" id="KW-0175">Coiled coil</keyword>
<feature type="region of interest" description="Disordered" evidence="7">
    <location>
        <begin position="66"/>
        <end position="125"/>
    </location>
</feature>
<feature type="compositionally biased region" description="Basic and acidic residues" evidence="7">
    <location>
        <begin position="879"/>
        <end position="896"/>
    </location>
</feature>